<sequence>MHCHVKKMLVLAGALLVINAPIEAQSRKKSRAVPAPIATAKADQTDSLALRKIFDEALLRGESYENLRYLTGNIGARLSGSPQAQMAVDWGKATMEKAGFDRVYLQEVMVPHWVRGSRERGEIIGNKDKGVKVAVCALGGSVGTGGKLKAGVVEVHSLEEVRNLPEAAVKGKFVFYNRPFNDALIEPGAAYGGAVDQRANGAIEAAKKGAVGALVRSMTSARDDNPHTGTMRYAEGVTKVPGAALSTNAADKLSQLLKANPDLQFELEMECITLPEEKSYNVVGEIKGSKYPQEIITVGGHLDSWDLAQGAHDDGTGCVQSIEALRLLRAAGFKPERTLRAVLFMNEENGTRGGNEYARLAAQNKETHLAAIESDGGGFTPRGFTVEGDPATVAKLARLAPLLLPYHAADVTAGHSGTDIEPLQAAVHPKALIGYKCDSQRYFDIHHTAADTFDKVNRRELELGGASMASLIYLLSKYGL</sequence>
<dbReference type="InterPro" id="IPR007484">
    <property type="entry name" value="Peptidase_M28"/>
</dbReference>
<evidence type="ECO:0000256" key="19">
    <source>
        <dbReference type="ARBA" id="ARBA00025833"/>
    </source>
</evidence>
<keyword evidence="10" id="KW-0732">Signal</keyword>
<evidence type="ECO:0000256" key="3">
    <source>
        <dbReference type="ARBA" id="ARBA00004555"/>
    </source>
</evidence>
<name>A0ABS0Q2L4_9BACT</name>
<reference evidence="22 23" key="1">
    <citation type="submission" date="2020-12" db="EMBL/GenBank/DDBJ databases">
        <title>Hymenobacter sp.</title>
        <authorList>
            <person name="Kim M.K."/>
        </authorList>
    </citation>
    <scope>NUCLEOTIDE SEQUENCE [LARGE SCALE GENOMIC DNA]</scope>
    <source>
        <strain evidence="22 23">BT442</strain>
    </source>
</reference>
<organism evidence="22 23">
    <name type="scientific">Hymenobacter negativus</name>
    <dbReference type="NCBI Taxonomy" id="2795026"/>
    <lineage>
        <taxon>Bacteria</taxon>
        <taxon>Pseudomonadati</taxon>
        <taxon>Bacteroidota</taxon>
        <taxon>Cytophagia</taxon>
        <taxon>Cytophagales</taxon>
        <taxon>Hymenobacteraceae</taxon>
        <taxon>Hymenobacter</taxon>
    </lineage>
</organism>
<protein>
    <recommendedName>
        <fullName evidence="5">Carboxypeptidase Q</fullName>
    </recommendedName>
    <alternativeName>
        <fullName evidence="20">Plasma glutamate carboxypeptidase</fullName>
    </alternativeName>
</protein>
<dbReference type="PANTHER" id="PTHR12053:SF3">
    <property type="entry name" value="CARBOXYPEPTIDASE Q"/>
    <property type="match status" value="1"/>
</dbReference>
<accession>A0ABS0Q2L4</accession>
<evidence type="ECO:0000256" key="6">
    <source>
        <dbReference type="ARBA" id="ARBA00022525"/>
    </source>
</evidence>
<keyword evidence="13" id="KW-0862">Zinc</keyword>
<comment type="subunit">
    <text evidence="19">Homodimer. The monomeric form is inactive while the homodimer is active.</text>
</comment>
<keyword evidence="18" id="KW-0458">Lysosome</keyword>
<keyword evidence="15" id="KW-0482">Metalloprotease</keyword>
<keyword evidence="16" id="KW-0865">Zymogen</keyword>
<keyword evidence="8" id="KW-0645">Protease</keyword>
<evidence type="ECO:0000256" key="4">
    <source>
        <dbReference type="ARBA" id="ARBA00004613"/>
    </source>
</evidence>
<keyword evidence="9" id="KW-0479">Metal-binding</keyword>
<evidence type="ECO:0000256" key="10">
    <source>
        <dbReference type="ARBA" id="ARBA00022729"/>
    </source>
</evidence>
<dbReference type="EMBL" id="JAEDAE010000001">
    <property type="protein sequence ID" value="MBH8556906.1"/>
    <property type="molecule type" value="Genomic_DNA"/>
</dbReference>
<evidence type="ECO:0000256" key="1">
    <source>
        <dbReference type="ARBA" id="ARBA00004240"/>
    </source>
</evidence>
<keyword evidence="14" id="KW-0333">Golgi apparatus</keyword>
<dbReference type="Gene3D" id="3.40.630.10">
    <property type="entry name" value="Zn peptidases"/>
    <property type="match status" value="1"/>
</dbReference>
<evidence type="ECO:0000256" key="16">
    <source>
        <dbReference type="ARBA" id="ARBA00023145"/>
    </source>
</evidence>
<evidence type="ECO:0000313" key="22">
    <source>
        <dbReference type="EMBL" id="MBH8556906.1"/>
    </source>
</evidence>
<dbReference type="Proteomes" id="UP000625631">
    <property type="component" value="Unassembled WGS sequence"/>
</dbReference>
<dbReference type="InterPro" id="IPR039866">
    <property type="entry name" value="CPQ"/>
</dbReference>
<evidence type="ECO:0000256" key="2">
    <source>
        <dbReference type="ARBA" id="ARBA00004371"/>
    </source>
</evidence>
<evidence type="ECO:0000256" key="18">
    <source>
        <dbReference type="ARBA" id="ARBA00023228"/>
    </source>
</evidence>
<keyword evidence="12" id="KW-0256">Endoplasmic reticulum</keyword>
<evidence type="ECO:0000256" key="5">
    <source>
        <dbReference type="ARBA" id="ARBA00014116"/>
    </source>
</evidence>
<gene>
    <name evidence="22" type="ORF">I7X13_02535</name>
</gene>
<evidence type="ECO:0000256" key="8">
    <source>
        <dbReference type="ARBA" id="ARBA00022670"/>
    </source>
</evidence>
<dbReference type="SUPFAM" id="SSF53187">
    <property type="entry name" value="Zn-dependent exopeptidases"/>
    <property type="match status" value="1"/>
</dbReference>
<keyword evidence="11" id="KW-0378">Hydrolase</keyword>
<evidence type="ECO:0000256" key="9">
    <source>
        <dbReference type="ARBA" id="ARBA00022723"/>
    </source>
</evidence>
<evidence type="ECO:0000256" key="15">
    <source>
        <dbReference type="ARBA" id="ARBA00023049"/>
    </source>
</evidence>
<dbReference type="Pfam" id="PF04389">
    <property type="entry name" value="Peptidase_M28"/>
    <property type="match status" value="1"/>
</dbReference>
<evidence type="ECO:0000256" key="20">
    <source>
        <dbReference type="ARBA" id="ARBA00033328"/>
    </source>
</evidence>
<evidence type="ECO:0000256" key="17">
    <source>
        <dbReference type="ARBA" id="ARBA00023180"/>
    </source>
</evidence>
<keyword evidence="23" id="KW-1185">Reference proteome</keyword>
<dbReference type="PANTHER" id="PTHR12053">
    <property type="entry name" value="PROTEASE FAMILY M28 PLASMA GLUTAMATE CARBOXYPEPTIDASE-RELATED"/>
    <property type="match status" value="1"/>
</dbReference>
<evidence type="ECO:0000256" key="7">
    <source>
        <dbReference type="ARBA" id="ARBA00022645"/>
    </source>
</evidence>
<dbReference type="Gene3D" id="3.50.30.30">
    <property type="match status" value="1"/>
</dbReference>
<evidence type="ECO:0000256" key="11">
    <source>
        <dbReference type="ARBA" id="ARBA00022801"/>
    </source>
</evidence>
<proteinExistence type="predicted"/>
<evidence type="ECO:0000313" key="23">
    <source>
        <dbReference type="Proteomes" id="UP000625631"/>
    </source>
</evidence>
<keyword evidence="17" id="KW-0325">Glycoprotein</keyword>
<comment type="caution">
    <text evidence="22">The sequence shown here is derived from an EMBL/GenBank/DDBJ whole genome shotgun (WGS) entry which is preliminary data.</text>
</comment>
<keyword evidence="6" id="KW-0964">Secreted</keyword>
<evidence type="ECO:0000259" key="21">
    <source>
        <dbReference type="Pfam" id="PF04389"/>
    </source>
</evidence>
<evidence type="ECO:0000256" key="14">
    <source>
        <dbReference type="ARBA" id="ARBA00023034"/>
    </source>
</evidence>
<feature type="domain" description="Peptidase M28" evidence="21">
    <location>
        <begin position="281"/>
        <end position="463"/>
    </location>
</feature>
<evidence type="ECO:0000256" key="12">
    <source>
        <dbReference type="ARBA" id="ARBA00022824"/>
    </source>
</evidence>
<evidence type="ECO:0000256" key="13">
    <source>
        <dbReference type="ARBA" id="ARBA00022833"/>
    </source>
</evidence>
<comment type="subcellular location">
    <subcellularLocation>
        <location evidence="1">Endoplasmic reticulum</location>
    </subcellularLocation>
    <subcellularLocation>
        <location evidence="3">Golgi apparatus</location>
    </subcellularLocation>
    <subcellularLocation>
        <location evidence="2">Lysosome</location>
    </subcellularLocation>
    <subcellularLocation>
        <location evidence="4">Secreted</location>
    </subcellularLocation>
</comment>
<keyword evidence="7" id="KW-0121">Carboxypeptidase</keyword>